<dbReference type="InterPro" id="IPR050364">
    <property type="entry name" value="Cytochrome_P450_fung"/>
</dbReference>
<dbReference type="PANTHER" id="PTHR46300:SF7">
    <property type="entry name" value="P450, PUTATIVE (EUROFUNG)-RELATED"/>
    <property type="match status" value="1"/>
</dbReference>
<evidence type="ECO:0000256" key="5">
    <source>
        <dbReference type="ARBA" id="ARBA00022723"/>
    </source>
</evidence>
<dbReference type="Gene3D" id="1.10.630.10">
    <property type="entry name" value="Cytochrome P450"/>
    <property type="match status" value="1"/>
</dbReference>
<comment type="similarity">
    <text evidence="3">Belongs to the cytochrome P450 family.</text>
</comment>
<protein>
    <recommendedName>
        <fullName evidence="11">Cytochrome P450</fullName>
    </recommendedName>
</protein>
<keyword evidence="6" id="KW-0560">Oxidoreductase</keyword>
<comment type="caution">
    <text evidence="9">The sequence shown here is derived from an EMBL/GenBank/DDBJ whole genome shotgun (WGS) entry which is preliminary data.</text>
</comment>
<keyword evidence="5" id="KW-0479">Metal-binding</keyword>
<comment type="pathway">
    <text evidence="2">Secondary metabolite biosynthesis.</text>
</comment>
<proteinExistence type="inferred from homology"/>
<keyword evidence="10" id="KW-1185">Reference proteome</keyword>
<gene>
    <name evidence="9" type="ORF">V5O48_015970</name>
</gene>
<dbReference type="InterPro" id="IPR036396">
    <property type="entry name" value="Cyt_P450_sf"/>
</dbReference>
<keyword evidence="8" id="KW-0503">Monooxygenase</keyword>
<dbReference type="PRINTS" id="PR00463">
    <property type="entry name" value="EP450I"/>
</dbReference>
<dbReference type="PANTHER" id="PTHR46300">
    <property type="entry name" value="P450, PUTATIVE (EUROFUNG)-RELATED-RELATED"/>
    <property type="match status" value="1"/>
</dbReference>
<dbReference type="Proteomes" id="UP001465976">
    <property type="component" value="Unassembled WGS sequence"/>
</dbReference>
<accession>A0ABR3ETC1</accession>
<organism evidence="9 10">
    <name type="scientific">Marasmius crinis-equi</name>
    <dbReference type="NCBI Taxonomy" id="585013"/>
    <lineage>
        <taxon>Eukaryota</taxon>
        <taxon>Fungi</taxon>
        <taxon>Dikarya</taxon>
        <taxon>Basidiomycota</taxon>
        <taxon>Agaricomycotina</taxon>
        <taxon>Agaricomycetes</taxon>
        <taxon>Agaricomycetidae</taxon>
        <taxon>Agaricales</taxon>
        <taxon>Marasmiineae</taxon>
        <taxon>Marasmiaceae</taxon>
        <taxon>Marasmius</taxon>
    </lineage>
</organism>
<dbReference type="Pfam" id="PF00067">
    <property type="entry name" value="p450"/>
    <property type="match status" value="1"/>
</dbReference>
<dbReference type="InterPro" id="IPR002401">
    <property type="entry name" value="Cyt_P450_E_grp-I"/>
</dbReference>
<keyword evidence="7" id="KW-0408">Iron</keyword>
<dbReference type="InterPro" id="IPR001128">
    <property type="entry name" value="Cyt_P450"/>
</dbReference>
<reference evidence="9 10" key="1">
    <citation type="submission" date="2024-02" db="EMBL/GenBank/DDBJ databases">
        <title>A draft genome for the cacao thread blight pathogen Marasmius crinis-equi.</title>
        <authorList>
            <person name="Cohen S.P."/>
            <person name="Baruah I.K."/>
            <person name="Amoako-Attah I."/>
            <person name="Bukari Y."/>
            <person name="Meinhardt L.W."/>
            <person name="Bailey B.A."/>
        </authorList>
    </citation>
    <scope>NUCLEOTIDE SEQUENCE [LARGE SCALE GENOMIC DNA]</scope>
    <source>
        <strain evidence="9 10">GH-76</strain>
    </source>
</reference>
<evidence type="ECO:0000256" key="1">
    <source>
        <dbReference type="ARBA" id="ARBA00001971"/>
    </source>
</evidence>
<keyword evidence="4" id="KW-0349">Heme</keyword>
<name>A0ABR3ETC1_9AGAR</name>
<evidence type="ECO:0000313" key="10">
    <source>
        <dbReference type="Proteomes" id="UP001465976"/>
    </source>
</evidence>
<sequence length="388" mass="43773">MTFFDVVLFLAFGVLLYKYLTRTPSNLPLPPGPRGLPILGSAIDMPKAHAWLKFGEWGSRWGPIMSFTALGQRYVLVSDPQIADELLGKSGSLYADRPRLEMASLTGYDRALSAARYGSRFREYRKLIGRVVGTKGSMVRFYPVEDFQATMFLRRVFENPTDPAAATRKTAGAMVLHLTYGYKIEEQGLDPLVQLADEAMLDFADITRPGAYVVEFLPSLRYIPVWFPFFSFQKRALECVKKCDDLADIPLAFCKEQLAKGVDNDSFCAQLLKDESIDGARFDDLKWSAASFYGAGADTTVSVVYCYFLACLRYPEVQRKAQAEIDAVIGRVRLPSFEDRGRLPYLGAVINELYRWLPIVPLAVPHRAMEDNVYRDYYIPKGTYVIAN</sequence>
<comment type="cofactor">
    <cofactor evidence="1">
        <name>heme</name>
        <dbReference type="ChEBI" id="CHEBI:30413"/>
    </cofactor>
</comment>
<evidence type="ECO:0000256" key="7">
    <source>
        <dbReference type="ARBA" id="ARBA00023004"/>
    </source>
</evidence>
<evidence type="ECO:0000256" key="6">
    <source>
        <dbReference type="ARBA" id="ARBA00023002"/>
    </source>
</evidence>
<evidence type="ECO:0000256" key="3">
    <source>
        <dbReference type="ARBA" id="ARBA00010617"/>
    </source>
</evidence>
<feature type="non-terminal residue" evidence="9">
    <location>
        <position position="388"/>
    </location>
</feature>
<evidence type="ECO:0000313" key="9">
    <source>
        <dbReference type="EMBL" id="KAL0566043.1"/>
    </source>
</evidence>
<evidence type="ECO:0008006" key="11">
    <source>
        <dbReference type="Google" id="ProtNLM"/>
    </source>
</evidence>
<evidence type="ECO:0000256" key="8">
    <source>
        <dbReference type="ARBA" id="ARBA00023033"/>
    </source>
</evidence>
<evidence type="ECO:0000256" key="4">
    <source>
        <dbReference type="ARBA" id="ARBA00022617"/>
    </source>
</evidence>
<dbReference type="EMBL" id="JBAHYK010002028">
    <property type="protein sequence ID" value="KAL0566043.1"/>
    <property type="molecule type" value="Genomic_DNA"/>
</dbReference>
<dbReference type="SUPFAM" id="SSF48264">
    <property type="entry name" value="Cytochrome P450"/>
    <property type="match status" value="1"/>
</dbReference>
<evidence type="ECO:0000256" key="2">
    <source>
        <dbReference type="ARBA" id="ARBA00005179"/>
    </source>
</evidence>